<dbReference type="KEGG" id="psel:GM415_07520"/>
<evidence type="ECO:0000313" key="9">
    <source>
        <dbReference type="Proteomes" id="UP000428328"/>
    </source>
</evidence>
<dbReference type="InterPro" id="IPR050638">
    <property type="entry name" value="AA-Vitamin_Transporters"/>
</dbReference>
<evidence type="ECO:0000256" key="6">
    <source>
        <dbReference type="SAM" id="Phobius"/>
    </source>
</evidence>
<feature type="transmembrane region" description="Helical" evidence="6">
    <location>
        <begin position="79"/>
        <end position="100"/>
    </location>
</feature>
<feature type="transmembrane region" description="Helical" evidence="6">
    <location>
        <begin position="256"/>
        <end position="275"/>
    </location>
</feature>
<feature type="transmembrane region" description="Helical" evidence="6">
    <location>
        <begin position="193"/>
        <end position="212"/>
    </location>
</feature>
<feature type="domain" description="EamA" evidence="7">
    <location>
        <begin position="163"/>
        <end position="295"/>
    </location>
</feature>
<keyword evidence="3 6" id="KW-0812">Transmembrane</keyword>
<dbReference type="InterPro" id="IPR037185">
    <property type="entry name" value="EmrE-like"/>
</dbReference>
<keyword evidence="9" id="KW-1185">Reference proteome</keyword>
<dbReference type="AlphaFoldDB" id="A0A6I6JFY9"/>
<sequence length="298" mass="31090">MTKDASPAVRAGSGGLLGPLCLAGAVLLWGTSFVATKAALSGFTPMTAIWLRMALASLLVSIMHSRIPAPRYKRGDWKILAFLCLMQPCLYFLLEGYAISLTTSSQAGMISALVPLLVAVGAWAALKEPLSRDGMLGLAVSMCGVVWLSLTGGAGKTAPHPALGNLLEVGAMVSAAAYMVVMKRLSARYPTWWLTGMQCVAGAIFFLPWVLANDAGGFVRVPTEAWVAVAYLGLFVSLGAFGLYNMALTLMPAGKAALAINLVPPVALMAGWLLLGETLTVAQLVACGMIACGVRLGQ</sequence>
<evidence type="ECO:0000256" key="2">
    <source>
        <dbReference type="ARBA" id="ARBA00007362"/>
    </source>
</evidence>
<dbReference type="RefSeq" id="WP_158947204.1">
    <property type="nucleotide sequence ID" value="NZ_CP046400.1"/>
</dbReference>
<dbReference type="SUPFAM" id="SSF103481">
    <property type="entry name" value="Multidrug resistance efflux transporter EmrE"/>
    <property type="match status" value="2"/>
</dbReference>
<evidence type="ECO:0000256" key="3">
    <source>
        <dbReference type="ARBA" id="ARBA00022692"/>
    </source>
</evidence>
<dbReference type="Proteomes" id="UP000428328">
    <property type="component" value="Chromosome"/>
</dbReference>
<gene>
    <name evidence="8" type="ORF">GM415_07520</name>
</gene>
<feature type="domain" description="EamA" evidence="7">
    <location>
        <begin position="17"/>
        <end position="149"/>
    </location>
</feature>
<dbReference type="PANTHER" id="PTHR32322">
    <property type="entry name" value="INNER MEMBRANE TRANSPORTER"/>
    <property type="match status" value="1"/>
</dbReference>
<dbReference type="GO" id="GO:0016020">
    <property type="term" value="C:membrane"/>
    <property type="evidence" value="ECO:0007669"/>
    <property type="project" value="UniProtKB-SubCell"/>
</dbReference>
<comment type="subcellular location">
    <subcellularLocation>
        <location evidence="1">Membrane</location>
        <topology evidence="1">Multi-pass membrane protein</topology>
    </subcellularLocation>
</comment>
<feature type="transmembrane region" description="Helical" evidence="6">
    <location>
        <begin position="49"/>
        <end position="67"/>
    </location>
</feature>
<feature type="transmembrane region" description="Helical" evidence="6">
    <location>
        <begin position="133"/>
        <end position="150"/>
    </location>
</feature>
<evidence type="ECO:0000313" key="8">
    <source>
        <dbReference type="EMBL" id="QGY39980.1"/>
    </source>
</evidence>
<keyword evidence="5 6" id="KW-0472">Membrane</keyword>
<reference evidence="8 9" key="1">
    <citation type="submission" date="2019-11" db="EMBL/GenBank/DDBJ databases">
        <authorList>
            <person name="Zheng R.K."/>
            <person name="Sun C.M."/>
        </authorList>
    </citation>
    <scope>NUCLEOTIDE SEQUENCE [LARGE SCALE GENOMIC DNA]</scope>
    <source>
        <strain evidence="8 9">SRB007</strain>
    </source>
</reference>
<evidence type="ECO:0000256" key="5">
    <source>
        <dbReference type="ARBA" id="ARBA00023136"/>
    </source>
</evidence>
<accession>A0A6I6JFY9</accession>
<dbReference type="Pfam" id="PF00892">
    <property type="entry name" value="EamA"/>
    <property type="match status" value="2"/>
</dbReference>
<keyword evidence="4 6" id="KW-1133">Transmembrane helix</keyword>
<organism evidence="8 9">
    <name type="scientific">Pseudodesulfovibrio cashew</name>
    <dbReference type="NCBI Taxonomy" id="2678688"/>
    <lineage>
        <taxon>Bacteria</taxon>
        <taxon>Pseudomonadati</taxon>
        <taxon>Thermodesulfobacteriota</taxon>
        <taxon>Desulfovibrionia</taxon>
        <taxon>Desulfovibrionales</taxon>
        <taxon>Desulfovibrionaceae</taxon>
    </lineage>
</organism>
<dbReference type="EMBL" id="CP046400">
    <property type="protein sequence ID" value="QGY39980.1"/>
    <property type="molecule type" value="Genomic_DNA"/>
</dbReference>
<dbReference type="PANTHER" id="PTHR32322:SF2">
    <property type="entry name" value="EAMA DOMAIN-CONTAINING PROTEIN"/>
    <property type="match status" value="1"/>
</dbReference>
<feature type="transmembrane region" description="Helical" evidence="6">
    <location>
        <begin position="162"/>
        <end position="181"/>
    </location>
</feature>
<protein>
    <submittedName>
        <fullName evidence="8">EamA family transporter</fullName>
    </submittedName>
</protein>
<name>A0A6I6JFY9_9BACT</name>
<proteinExistence type="inferred from homology"/>
<evidence type="ECO:0000259" key="7">
    <source>
        <dbReference type="Pfam" id="PF00892"/>
    </source>
</evidence>
<evidence type="ECO:0000256" key="1">
    <source>
        <dbReference type="ARBA" id="ARBA00004141"/>
    </source>
</evidence>
<dbReference type="InterPro" id="IPR000620">
    <property type="entry name" value="EamA_dom"/>
</dbReference>
<feature type="transmembrane region" description="Helical" evidence="6">
    <location>
        <begin position="106"/>
        <end position="126"/>
    </location>
</feature>
<feature type="transmembrane region" description="Helical" evidence="6">
    <location>
        <begin position="12"/>
        <end position="29"/>
    </location>
</feature>
<feature type="transmembrane region" description="Helical" evidence="6">
    <location>
        <begin position="281"/>
        <end position="297"/>
    </location>
</feature>
<evidence type="ECO:0000256" key="4">
    <source>
        <dbReference type="ARBA" id="ARBA00022989"/>
    </source>
</evidence>
<feature type="transmembrane region" description="Helical" evidence="6">
    <location>
        <begin position="224"/>
        <end position="244"/>
    </location>
</feature>
<comment type="similarity">
    <text evidence="2">Belongs to the EamA transporter family.</text>
</comment>